<proteinExistence type="predicted"/>
<protein>
    <submittedName>
        <fullName evidence="3">Flagellar export chaperone FlgN</fullName>
    </submittedName>
</protein>
<keyword evidence="3" id="KW-0969">Cilium</keyword>
<gene>
    <name evidence="3" type="primary">flgN</name>
    <name evidence="3" type="ORF">NE686_08930</name>
</gene>
<dbReference type="RefSeq" id="WP_256311237.1">
    <property type="nucleotide sequence ID" value="NZ_JANGAC010000005.1"/>
</dbReference>
<keyword evidence="2" id="KW-0175">Coiled coil</keyword>
<dbReference type="Pfam" id="PF05130">
    <property type="entry name" value="FlgN"/>
    <property type="match status" value="1"/>
</dbReference>
<evidence type="ECO:0000256" key="2">
    <source>
        <dbReference type="SAM" id="Coils"/>
    </source>
</evidence>
<keyword evidence="3" id="KW-0966">Cell projection</keyword>
<reference evidence="3 4" key="1">
    <citation type="submission" date="2022-06" db="EMBL/GenBank/DDBJ databases">
        <title>Isolation of gut microbiota from human fecal samples.</title>
        <authorList>
            <person name="Pamer E.G."/>
            <person name="Barat B."/>
            <person name="Waligurski E."/>
            <person name="Medina S."/>
            <person name="Paddock L."/>
            <person name="Mostad J."/>
        </authorList>
    </citation>
    <scope>NUCLEOTIDE SEQUENCE [LARGE SCALE GENOMIC DNA]</scope>
    <source>
        <strain evidence="3 4">DFI.7.95</strain>
    </source>
</reference>
<name>A0ABT1SA35_9FIRM</name>
<keyword evidence="1" id="KW-1005">Bacterial flagellum biogenesis</keyword>
<evidence type="ECO:0000313" key="4">
    <source>
        <dbReference type="Proteomes" id="UP001524478"/>
    </source>
</evidence>
<sequence length="155" mass="18256">MTFREELEVVMEKELTVLIELKELSFKKADMIINNHMRELEETTKKEETLINEMALLEEEREKLLDTWGLAVNTPISNVIERIPEDNSRLIYIRDKMKEVMAELSLRNKLNNDLIQDNLDWIDFNMNLITNTHIDPGYGKENKKSSGNSIFDRKV</sequence>
<dbReference type="SUPFAM" id="SSF140566">
    <property type="entry name" value="FlgN-like"/>
    <property type="match status" value="1"/>
</dbReference>
<evidence type="ECO:0000313" key="3">
    <source>
        <dbReference type="EMBL" id="MCQ4923205.1"/>
    </source>
</evidence>
<comment type="caution">
    <text evidence="3">The sequence shown here is derived from an EMBL/GenBank/DDBJ whole genome shotgun (WGS) entry which is preliminary data.</text>
</comment>
<dbReference type="Proteomes" id="UP001524478">
    <property type="component" value="Unassembled WGS sequence"/>
</dbReference>
<organism evidence="3 4">
    <name type="scientific">Tissierella carlieri</name>
    <dbReference type="NCBI Taxonomy" id="689904"/>
    <lineage>
        <taxon>Bacteria</taxon>
        <taxon>Bacillati</taxon>
        <taxon>Bacillota</taxon>
        <taxon>Tissierellia</taxon>
        <taxon>Tissierellales</taxon>
        <taxon>Tissierellaceae</taxon>
        <taxon>Tissierella</taxon>
    </lineage>
</organism>
<evidence type="ECO:0000256" key="1">
    <source>
        <dbReference type="ARBA" id="ARBA00022795"/>
    </source>
</evidence>
<dbReference type="InterPro" id="IPR036679">
    <property type="entry name" value="FlgN-like_sf"/>
</dbReference>
<feature type="coiled-coil region" evidence="2">
    <location>
        <begin position="33"/>
        <end position="67"/>
    </location>
</feature>
<dbReference type="InterPro" id="IPR007809">
    <property type="entry name" value="FlgN-like"/>
</dbReference>
<dbReference type="Gene3D" id="1.20.58.300">
    <property type="entry name" value="FlgN-like"/>
    <property type="match status" value="1"/>
</dbReference>
<keyword evidence="4" id="KW-1185">Reference proteome</keyword>
<keyword evidence="3" id="KW-0282">Flagellum</keyword>
<dbReference type="EMBL" id="JANGAC010000005">
    <property type="protein sequence ID" value="MCQ4923205.1"/>
    <property type="molecule type" value="Genomic_DNA"/>
</dbReference>
<accession>A0ABT1SA35</accession>